<dbReference type="Proteomes" id="UP000297861">
    <property type="component" value="Unassembled WGS sequence"/>
</dbReference>
<reference evidence="1 2" key="1">
    <citation type="submission" date="2019-03" db="EMBL/GenBank/DDBJ databases">
        <title>San Antonio Military Medical Center submission to MRSN (WRAIR), pending publication.</title>
        <authorList>
            <person name="Blyth D.M."/>
            <person name="Mccarthy S.L."/>
            <person name="Schall S.E."/>
            <person name="Stam J.A."/>
            <person name="Ong A.C."/>
            <person name="Mcgann P.T."/>
        </authorList>
    </citation>
    <scope>NUCLEOTIDE SEQUENCE [LARGE SCALE GENOMIC DNA]</scope>
    <source>
        <strain evidence="1 2">MRSN571793</strain>
    </source>
</reference>
<comment type="caution">
    <text evidence="1">The sequence shown here is derived from an EMBL/GenBank/DDBJ whole genome shotgun (WGS) entry which is preliminary data.</text>
</comment>
<evidence type="ECO:0000313" key="2">
    <source>
        <dbReference type="Proteomes" id="UP000297861"/>
    </source>
</evidence>
<name>A0A4Y8L2W2_9BACT</name>
<accession>A0A4Y8L2W2</accession>
<dbReference type="RefSeq" id="WP_134436270.1">
    <property type="nucleotide sequence ID" value="NZ_SOML01000005.1"/>
</dbReference>
<dbReference type="EMBL" id="SOML01000005">
    <property type="protein sequence ID" value="TFD96398.1"/>
    <property type="molecule type" value="Genomic_DNA"/>
</dbReference>
<evidence type="ECO:0000313" key="1">
    <source>
        <dbReference type="EMBL" id="TFD96398.1"/>
    </source>
</evidence>
<organism evidence="1 2">
    <name type="scientific">Dysgonomonas capnocytophagoides</name>
    <dbReference type="NCBI Taxonomy" id="45254"/>
    <lineage>
        <taxon>Bacteria</taxon>
        <taxon>Pseudomonadati</taxon>
        <taxon>Bacteroidota</taxon>
        <taxon>Bacteroidia</taxon>
        <taxon>Bacteroidales</taxon>
        <taxon>Dysgonomonadaceae</taxon>
        <taxon>Dysgonomonas</taxon>
    </lineage>
</organism>
<proteinExistence type="predicted"/>
<protein>
    <submittedName>
        <fullName evidence="1">Uncharacterized protein</fullName>
    </submittedName>
</protein>
<keyword evidence="2" id="KW-1185">Reference proteome</keyword>
<gene>
    <name evidence="1" type="ORF">E2605_09510</name>
</gene>
<sequence length="179" mass="20856">MITELYQAKSSARFTGDTLIHCQDTGENNPWLGNGYYFWDTLLENAHWWGETHYKGKYSIVKVECVLGLDSCYDLHGNMAQLKQFLSIKDKMVEQGLADENTKVGRILEYLRRLNPDFDKAYKSIRACGLNFRNGFSNYIPFSDREGLPMTPKVQICIPDLSNYKINRWLIFHKTQNVR</sequence>
<dbReference type="AlphaFoldDB" id="A0A4Y8L2W2"/>
<dbReference type="OrthoDB" id="1100007at2"/>